<keyword evidence="2" id="KW-1185">Reference proteome</keyword>
<sequence>MSLTFNNCTPFWQQTSVKSADAVFREGFPAGKSEELQRLNIFGGDEFAPGGQLVGHLNSYMIITKIEF</sequence>
<organism evidence="1 2">
    <name type="scientific">Flavilitoribacter nigricans (strain ATCC 23147 / DSM 23189 / NBRC 102662 / NCIMB 1420 / SS-2)</name>
    <name type="common">Lewinella nigricans</name>
    <dbReference type="NCBI Taxonomy" id="1122177"/>
    <lineage>
        <taxon>Bacteria</taxon>
        <taxon>Pseudomonadati</taxon>
        <taxon>Bacteroidota</taxon>
        <taxon>Saprospiria</taxon>
        <taxon>Saprospirales</taxon>
        <taxon>Lewinellaceae</taxon>
        <taxon>Flavilitoribacter</taxon>
    </lineage>
</organism>
<name>A0A2D0NA85_FLAN2</name>
<evidence type="ECO:0000313" key="2">
    <source>
        <dbReference type="Proteomes" id="UP000223913"/>
    </source>
</evidence>
<dbReference type="AlphaFoldDB" id="A0A2D0NA85"/>
<accession>A0A2D0NA85</accession>
<reference evidence="1 2" key="1">
    <citation type="submission" date="2017-10" db="EMBL/GenBank/DDBJ databases">
        <title>The draft genome sequence of Lewinella nigricans NBRC 102662.</title>
        <authorList>
            <person name="Wang K."/>
        </authorList>
    </citation>
    <scope>NUCLEOTIDE SEQUENCE [LARGE SCALE GENOMIC DNA]</scope>
    <source>
        <strain evidence="1 2">NBRC 102662</strain>
    </source>
</reference>
<gene>
    <name evidence="1" type="ORF">CRP01_19445</name>
</gene>
<dbReference type="EMBL" id="PDUD01000024">
    <property type="protein sequence ID" value="PHN04693.1"/>
    <property type="molecule type" value="Genomic_DNA"/>
</dbReference>
<evidence type="ECO:0000313" key="1">
    <source>
        <dbReference type="EMBL" id="PHN04693.1"/>
    </source>
</evidence>
<protein>
    <submittedName>
        <fullName evidence="1">Uncharacterized protein</fullName>
    </submittedName>
</protein>
<proteinExistence type="predicted"/>
<dbReference type="Proteomes" id="UP000223913">
    <property type="component" value="Unassembled WGS sequence"/>
</dbReference>
<comment type="caution">
    <text evidence="1">The sequence shown here is derived from an EMBL/GenBank/DDBJ whole genome shotgun (WGS) entry which is preliminary data.</text>
</comment>